<keyword evidence="3" id="KW-1185">Reference proteome</keyword>
<dbReference type="PROSITE" id="PS00028">
    <property type="entry name" value="ZINC_FINGER_C2H2_1"/>
    <property type="match status" value="1"/>
</dbReference>
<proteinExistence type="predicted"/>
<dbReference type="InterPro" id="IPR013087">
    <property type="entry name" value="Znf_C2H2_type"/>
</dbReference>
<name>A0AAD3CYC4_9STRA</name>
<gene>
    <name evidence="2" type="ORF">CTEN210_09320</name>
</gene>
<protein>
    <recommendedName>
        <fullName evidence="1">C2H2-type domain-containing protein</fullName>
    </recommendedName>
</protein>
<evidence type="ECO:0000259" key="1">
    <source>
        <dbReference type="PROSITE" id="PS00028"/>
    </source>
</evidence>
<sequence>MHELDKRYSLFLQNERNRLNEIENLQKDGKLNDVFRTLIQDCDVEDQNPIHYILQQMKDSSSFESRQNHLLGLVSKEHQCKEAISCSSPNKATRQKYCISNRHKGKSVKIRIHNQLALCRECFVLHTGQPAVEKNGIIYRKEDRQLIRELLSNRENQSKDMDLLRGDLQLKNENTQEANETLQHTKTHKAGVLHGSKIAKKLLLIKQSIDNRKNRAAITIQIFYRYFKHRQKQSQVECIEDASNKPVLFAYKEPDNSYSRQKLEKLFERLESTSKTARMLKLNSNVVKLKKPKNMTTKLGGEKTTLKQVCEAKACSICKVSKRTTPGGRQNIVCIPCYQEIAPSIREEMKTLFECVDHLRVGSIPKTTFTRIIRDIWIKQGYELLVDEELSIVNHFQSGQDGHIDYIKFLEVFATQSRFGCRHGRIMCSLCNQNKNIETNQRAEVRKRGFQVYQNLENTLSHRKRPDQSCNVHLSDVEDSFREWRSPRKSSHHQIIALGMNPISTGQQKRKQCANMVQKRELHFSDDAPNHVHSRIQDPIVAPKILKHSQPFSAQRLSLLLDENVKYTREQKDTNKRHTHKCPLCRFKFFDLNLLRNHISRRHSLEDLQYVLNQAIDIEKSQTTPCLVQWGERFALVPPMEPPVHLFICHKHVPPHPNCHRCQESFQQCCMYPPIRFYRSAFVQIQKSLNGNSGKEKENAQEMYLRFHFSLKNPENAIVFHGESGTERRLGKIVAICSDGREQNFIGIQEYLPIRGTDNEVCLDFNVIFIPFEQIIDRQLVLSLEEDQDVEEVSVKLGNQNKDEVKICKYELKSEQKINV</sequence>
<accession>A0AAD3CYC4</accession>
<reference evidence="2 3" key="1">
    <citation type="journal article" date="2021" name="Sci. Rep.">
        <title>The genome of the diatom Chaetoceros tenuissimus carries an ancient integrated fragment of an extant virus.</title>
        <authorList>
            <person name="Hongo Y."/>
            <person name="Kimura K."/>
            <person name="Takaki Y."/>
            <person name="Yoshida Y."/>
            <person name="Baba S."/>
            <person name="Kobayashi G."/>
            <person name="Nagasaki K."/>
            <person name="Hano T."/>
            <person name="Tomaru Y."/>
        </authorList>
    </citation>
    <scope>NUCLEOTIDE SEQUENCE [LARGE SCALE GENOMIC DNA]</scope>
    <source>
        <strain evidence="2 3">NIES-3715</strain>
    </source>
</reference>
<comment type="caution">
    <text evidence="2">The sequence shown here is derived from an EMBL/GenBank/DDBJ whole genome shotgun (WGS) entry which is preliminary data.</text>
</comment>
<evidence type="ECO:0000313" key="3">
    <source>
        <dbReference type="Proteomes" id="UP001054902"/>
    </source>
</evidence>
<dbReference type="EMBL" id="BLLK01000046">
    <property type="protein sequence ID" value="GFH52844.1"/>
    <property type="molecule type" value="Genomic_DNA"/>
</dbReference>
<organism evidence="2 3">
    <name type="scientific">Chaetoceros tenuissimus</name>
    <dbReference type="NCBI Taxonomy" id="426638"/>
    <lineage>
        <taxon>Eukaryota</taxon>
        <taxon>Sar</taxon>
        <taxon>Stramenopiles</taxon>
        <taxon>Ochrophyta</taxon>
        <taxon>Bacillariophyta</taxon>
        <taxon>Coscinodiscophyceae</taxon>
        <taxon>Chaetocerotophycidae</taxon>
        <taxon>Chaetocerotales</taxon>
        <taxon>Chaetocerotaceae</taxon>
        <taxon>Chaetoceros</taxon>
    </lineage>
</organism>
<dbReference type="AlphaFoldDB" id="A0AAD3CYC4"/>
<feature type="domain" description="C2H2-type" evidence="1">
    <location>
        <begin position="582"/>
        <end position="603"/>
    </location>
</feature>
<dbReference type="Proteomes" id="UP001054902">
    <property type="component" value="Unassembled WGS sequence"/>
</dbReference>
<evidence type="ECO:0000313" key="2">
    <source>
        <dbReference type="EMBL" id="GFH52844.1"/>
    </source>
</evidence>